<dbReference type="Gene3D" id="2.60.40.420">
    <property type="entry name" value="Cupredoxins - blue copper proteins"/>
    <property type="match status" value="1"/>
</dbReference>
<accession>A0A0P6WFF8</accession>
<protein>
    <recommendedName>
        <fullName evidence="2">EfeO-type cupredoxin-like domain-containing protein</fullName>
    </recommendedName>
</protein>
<dbReference type="SUPFAM" id="SSF49503">
    <property type="entry name" value="Cupredoxins"/>
    <property type="match status" value="1"/>
</dbReference>
<dbReference type="RefSeq" id="WP_060671913.1">
    <property type="nucleotide sequence ID" value="NZ_LIXZ01000005.1"/>
</dbReference>
<keyword evidence="1" id="KW-1133">Transmembrane helix</keyword>
<reference evidence="3 4" key="1">
    <citation type="submission" date="2015-08" db="EMBL/GenBank/DDBJ databases">
        <title>Draft Genome Sequence of Bacillus vietnamensis UCD-SED5.</title>
        <authorList>
            <person name="Lee R.D."/>
            <person name="Jospin G."/>
            <person name="Lang J.M."/>
            <person name="Coil D.A."/>
            <person name="Eisen J.A."/>
        </authorList>
    </citation>
    <scope>NUCLEOTIDE SEQUENCE [LARGE SCALE GENOMIC DNA]</scope>
    <source>
        <strain evidence="3 4">UCD-SED5</strain>
    </source>
</reference>
<keyword evidence="1" id="KW-0812">Transmembrane</keyword>
<dbReference type="InterPro" id="IPR008972">
    <property type="entry name" value="Cupredoxin"/>
</dbReference>
<evidence type="ECO:0000256" key="1">
    <source>
        <dbReference type="SAM" id="Phobius"/>
    </source>
</evidence>
<keyword evidence="1" id="KW-0472">Membrane</keyword>
<dbReference type="EMBL" id="LIXZ01000005">
    <property type="protein sequence ID" value="KPL59947.1"/>
    <property type="molecule type" value="Genomic_DNA"/>
</dbReference>
<gene>
    <name evidence="3" type="ORF">AM506_07655</name>
</gene>
<evidence type="ECO:0000313" key="4">
    <source>
        <dbReference type="Proteomes" id="UP000050398"/>
    </source>
</evidence>
<dbReference type="eggNOG" id="COG4633">
    <property type="taxonomic scope" value="Bacteria"/>
</dbReference>
<dbReference type="AlphaFoldDB" id="A0A0P6WFF8"/>
<sequence>MNFIVLKKGSIIAILVTILVITVGTIWSLSSKNSYPTVSLSEKTGEKQVIQLVTGEFKSKTADGKEIEAYRWDPGTIVVEKGREVELRIYGVNGMEHPFYIEGTDIKGTVKKGKETVVNVTFSKEGTYRLICEMHETIGKNGPMIAYIVVD</sequence>
<evidence type="ECO:0000259" key="2">
    <source>
        <dbReference type="Pfam" id="PF13473"/>
    </source>
</evidence>
<name>A0A0P6WFF8_9BACI</name>
<feature type="domain" description="EfeO-type cupredoxin-like" evidence="2">
    <location>
        <begin position="70"/>
        <end position="137"/>
    </location>
</feature>
<organism evidence="3 4">
    <name type="scientific">Rossellomorea vietnamensis</name>
    <dbReference type="NCBI Taxonomy" id="218284"/>
    <lineage>
        <taxon>Bacteria</taxon>
        <taxon>Bacillati</taxon>
        <taxon>Bacillota</taxon>
        <taxon>Bacilli</taxon>
        <taxon>Bacillales</taxon>
        <taxon>Bacillaceae</taxon>
        <taxon>Rossellomorea</taxon>
    </lineage>
</organism>
<feature type="transmembrane region" description="Helical" evidence="1">
    <location>
        <begin position="12"/>
        <end position="30"/>
    </location>
</feature>
<dbReference type="Pfam" id="PF13473">
    <property type="entry name" value="Cupredoxin_1"/>
    <property type="match status" value="1"/>
</dbReference>
<dbReference type="Proteomes" id="UP000050398">
    <property type="component" value="Unassembled WGS sequence"/>
</dbReference>
<proteinExistence type="predicted"/>
<dbReference type="PATRIC" id="fig|218284.4.peg.3142"/>
<evidence type="ECO:0000313" key="3">
    <source>
        <dbReference type="EMBL" id="KPL59947.1"/>
    </source>
</evidence>
<dbReference type="OrthoDB" id="9773354at2"/>
<dbReference type="InterPro" id="IPR028096">
    <property type="entry name" value="EfeO_Cupredoxin"/>
</dbReference>
<comment type="caution">
    <text evidence="3">The sequence shown here is derived from an EMBL/GenBank/DDBJ whole genome shotgun (WGS) entry which is preliminary data.</text>
</comment>